<dbReference type="Proteomes" id="UP001501508">
    <property type="component" value="Unassembled WGS sequence"/>
</dbReference>
<organism evidence="1 2">
    <name type="scientific">Ravibacter arvi</name>
    <dbReference type="NCBI Taxonomy" id="2051041"/>
    <lineage>
        <taxon>Bacteria</taxon>
        <taxon>Pseudomonadati</taxon>
        <taxon>Bacteroidota</taxon>
        <taxon>Cytophagia</taxon>
        <taxon>Cytophagales</taxon>
        <taxon>Spirosomataceae</taxon>
        <taxon>Ravibacter</taxon>
    </lineage>
</organism>
<keyword evidence="2" id="KW-1185">Reference proteome</keyword>
<dbReference type="EMBL" id="BAABEY010000002">
    <property type="protein sequence ID" value="GAA4432908.1"/>
    <property type="molecule type" value="Genomic_DNA"/>
</dbReference>
<evidence type="ECO:0000313" key="1">
    <source>
        <dbReference type="EMBL" id="GAA4432908.1"/>
    </source>
</evidence>
<comment type="caution">
    <text evidence="1">The sequence shown here is derived from an EMBL/GenBank/DDBJ whole genome shotgun (WGS) entry which is preliminary data.</text>
</comment>
<name>A0ABP8LR75_9BACT</name>
<dbReference type="Gene3D" id="2.120.10.30">
    <property type="entry name" value="TolB, C-terminal domain"/>
    <property type="match status" value="1"/>
</dbReference>
<protein>
    <submittedName>
        <fullName evidence="1">ATP/GTP-binding protein</fullName>
    </submittedName>
</protein>
<dbReference type="RefSeq" id="WP_345026533.1">
    <property type="nucleotide sequence ID" value="NZ_BAABEY010000002.1"/>
</dbReference>
<proteinExistence type="predicted"/>
<dbReference type="InterPro" id="IPR011042">
    <property type="entry name" value="6-blade_b-propeller_TolB-like"/>
</dbReference>
<gene>
    <name evidence="1" type="ORF">GCM10023091_05760</name>
</gene>
<reference evidence="2" key="1">
    <citation type="journal article" date="2019" name="Int. J. Syst. Evol. Microbiol.">
        <title>The Global Catalogue of Microorganisms (GCM) 10K type strain sequencing project: providing services to taxonomists for standard genome sequencing and annotation.</title>
        <authorList>
            <consortium name="The Broad Institute Genomics Platform"/>
            <consortium name="The Broad Institute Genome Sequencing Center for Infectious Disease"/>
            <person name="Wu L."/>
            <person name="Ma J."/>
        </authorList>
    </citation>
    <scope>NUCLEOTIDE SEQUENCE [LARGE SCALE GENOMIC DNA]</scope>
    <source>
        <strain evidence="2">JCM 31920</strain>
    </source>
</reference>
<accession>A0ABP8LR75</accession>
<evidence type="ECO:0000313" key="2">
    <source>
        <dbReference type="Proteomes" id="UP001501508"/>
    </source>
</evidence>
<sequence length="278" mass="30040">MRLYKYWALPAIVAALSATDVTGQHSLEKLWETESIIQVPESVLYDGDQKVLYVSQIDGKGGERDGKGGIAVLTPDGKVKNLDWITGLNAPKGLGKYKGKLYIADLDEVVVADIKSGKILSKIKVPDAKFLNDVTVDKAGNVYVSDSQTKNIHLIKNDASSVYFVSAERPNGVLALGSDLLVLDAGALYRVGKDKKAVKLAEGMEKSTDGIEEVKPGEYIVSCWAGVVYYVTAKGEVTQLLDTRGSSTNSADIGYDAKKKIVYVPTFAKNSVVAYQLK</sequence>
<dbReference type="SUPFAM" id="SSF63829">
    <property type="entry name" value="Calcium-dependent phosphotriesterase"/>
    <property type="match status" value="1"/>
</dbReference>